<dbReference type="SUPFAM" id="SSF74942">
    <property type="entry name" value="YhbC-like, C-terminal domain"/>
    <property type="match status" value="1"/>
</dbReference>
<evidence type="ECO:0000313" key="1">
    <source>
        <dbReference type="EMBL" id="SPQ01764.1"/>
    </source>
</evidence>
<reference evidence="2" key="1">
    <citation type="submission" date="2018-03" db="EMBL/GenBank/DDBJ databases">
        <authorList>
            <person name="Zecchin S."/>
        </authorList>
    </citation>
    <scope>NUCLEOTIDE SEQUENCE [LARGE SCALE GENOMIC DNA]</scope>
</reference>
<gene>
    <name evidence="1" type="ORF">NBG4_70027</name>
</gene>
<protein>
    <submittedName>
        <fullName evidence="1">Uncharacterized protein</fullName>
    </submittedName>
</protein>
<dbReference type="EMBL" id="OUUY01000119">
    <property type="protein sequence ID" value="SPQ01764.1"/>
    <property type="molecule type" value="Genomic_DNA"/>
</dbReference>
<keyword evidence="2" id="KW-1185">Reference proteome</keyword>
<organism evidence="1 2">
    <name type="scientific">Candidatus Sulfobium mesophilum</name>
    <dbReference type="NCBI Taxonomy" id="2016548"/>
    <lineage>
        <taxon>Bacteria</taxon>
        <taxon>Pseudomonadati</taxon>
        <taxon>Nitrospirota</taxon>
        <taxon>Nitrospiria</taxon>
        <taxon>Nitrospirales</taxon>
        <taxon>Nitrospiraceae</taxon>
        <taxon>Candidatus Sulfobium</taxon>
    </lineage>
</organism>
<sequence>MIELIGKVVEVGTPETTYLGRLAEVNEEEVYLETEGGWVVVPLDRIAYIREPED</sequence>
<dbReference type="AlphaFoldDB" id="A0A2U3QK25"/>
<evidence type="ECO:0000313" key="2">
    <source>
        <dbReference type="Proteomes" id="UP000245125"/>
    </source>
</evidence>
<accession>A0A2U3QK25</accession>
<proteinExistence type="predicted"/>
<dbReference type="Proteomes" id="UP000245125">
    <property type="component" value="Unassembled WGS sequence"/>
</dbReference>
<dbReference type="InterPro" id="IPR036847">
    <property type="entry name" value="RimP_C_sf"/>
</dbReference>
<name>A0A2U3QK25_9BACT</name>